<sequence>MQDDLLRREQDFHDQWASTIDIDGIRVKDYFEACTAPENRFILRQLGDVRGKYLLDLGCGAGENSVYFAQLGARCMATDYSSGMVEVATQLAARNGVQVEGKVINAMAIDFPDNTFDIVYASNLLHHIPDPKLTLHEMHRVLKPGGKACFWDPLKHNPVINVYRKMATEVRTADETPLDINLVNYIRSLYSQTHYDTFWIASLWIFLQFYLIEKVNPNEERYWKKIIVEQARLEKTYLNLERLDRVLKKLPWMKRMAWNVAVVATK</sequence>
<evidence type="ECO:0000313" key="4">
    <source>
        <dbReference type="Proteomes" id="UP000646053"/>
    </source>
</evidence>
<keyword evidence="4" id="KW-1185">Reference proteome</keyword>
<dbReference type="InterPro" id="IPR050447">
    <property type="entry name" value="Erg6_SMT_methyltransf"/>
</dbReference>
<dbReference type="Pfam" id="PF08241">
    <property type="entry name" value="Methyltransf_11"/>
    <property type="match status" value="1"/>
</dbReference>
<gene>
    <name evidence="3" type="ORF">GS601_10045</name>
</gene>
<dbReference type="CDD" id="cd02440">
    <property type="entry name" value="AdoMet_MTases"/>
    <property type="match status" value="1"/>
</dbReference>
<dbReference type="EMBL" id="WVIE01000009">
    <property type="protein sequence ID" value="NDJ17628.1"/>
    <property type="molecule type" value="Genomic_DNA"/>
</dbReference>
<dbReference type="AlphaFoldDB" id="A0A8J8CID2"/>
<dbReference type="GO" id="GO:0008757">
    <property type="term" value="F:S-adenosylmethionine-dependent methyltransferase activity"/>
    <property type="evidence" value="ECO:0007669"/>
    <property type="project" value="InterPro"/>
</dbReference>
<comment type="caution">
    <text evidence="3">The sequence shown here is derived from an EMBL/GenBank/DDBJ whole genome shotgun (WGS) entry which is preliminary data.</text>
</comment>
<accession>A0A8J8CID2</accession>
<dbReference type="InterPro" id="IPR029063">
    <property type="entry name" value="SAM-dependent_MTases_sf"/>
</dbReference>
<name>A0A8J8CID2_9CYAN</name>
<dbReference type="PANTHER" id="PTHR44068">
    <property type="entry name" value="ZGC:194242"/>
    <property type="match status" value="1"/>
</dbReference>
<evidence type="ECO:0000256" key="1">
    <source>
        <dbReference type="ARBA" id="ARBA00022679"/>
    </source>
</evidence>
<dbReference type="PANTHER" id="PTHR44068:SF11">
    <property type="entry name" value="GERANYL DIPHOSPHATE 2-C-METHYLTRANSFERASE"/>
    <property type="match status" value="1"/>
</dbReference>
<dbReference type="GO" id="GO:0032259">
    <property type="term" value="P:methylation"/>
    <property type="evidence" value="ECO:0007669"/>
    <property type="project" value="UniProtKB-KW"/>
</dbReference>
<protein>
    <submittedName>
        <fullName evidence="3">Methyltransferase domain-containing protein</fullName>
    </submittedName>
</protein>
<dbReference type="InterPro" id="IPR013216">
    <property type="entry name" value="Methyltransf_11"/>
</dbReference>
<proteinExistence type="predicted"/>
<dbReference type="RefSeq" id="WP_162423136.1">
    <property type="nucleotide sequence ID" value="NZ_WVIE01000009.1"/>
</dbReference>
<organism evidence="3 4">
    <name type="scientific">Myxacorys almedinensis A</name>
    <dbReference type="NCBI Taxonomy" id="2690445"/>
    <lineage>
        <taxon>Bacteria</taxon>
        <taxon>Bacillati</taxon>
        <taxon>Cyanobacteriota</taxon>
        <taxon>Cyanophyceae</taxon>
        <taxon>Leptolyngbyales</taxon>
        <taxon>Leptolyngbyaceae</taxon>
        <taxon>Myxacorys</taxon>
        <taxon>Myxacorys almedinensis</taxon>
    </lineage>
</organism>
<dbReference type="Gene3D" id="3.40.50.150">
    <property type="entry name" value="Vaccinia Virus protein VP39"/>
    <property type="match status" value="1"/>
</dbReference>
<feature type="domain" description="Methyltransferase type 11" evidence="2">
    <location>
        <begin position="55"/>
        <end position="150"/>
    </location>
</feature>
<evidence type="ECO:0000313" key="3">
    <source>
        <dbReference type="EMBL" id="NDJ17628.1"/>
    </source>
</evidence>
<reference evidence="3" key="1">
    <citation type="submission" date="2019-12" db="EMBL/GenBank/DDBJ databases">
        <title>High-Quality draft genome sequences of three cyanobacteria isolated from the limestone walls of the Old Cathedral of Coimbra.</title>
        <authorList>
            <person name="Tiago I."/>
            <person name="Soares F."/>
            <person name="Portugal A."/>
        </authorList>
    </citation>
    <scope>NUCLEOTIDE SEQUENCE</scope>
    <source>
        <strain evidence="3">A</strain>
    </source>
</reference>
<evidence type="ECO:0000259" key="2">
    <source>
        <dbReference type="Pfam" id="PF08241"/>
    </source>
</evidence>
<keyword evidence="3" id="KW-0489">Methyltransferase</keyword>
<dbReference type="SUPFAM" id="SSF53335">
    <property type="entry name" value="S-adenosyl-L-methionine-dependent methyltransferases"/>
    <property type="match status" value="1"/>
</dbReference>
<dbReference type="Proteomes" id="UP000646053">
    <property type="component" value="Unassembled WGS sequence"/>
</dbReference>
<keyword evidence="1" id="KW-0808">Transferase</keyword>